<sequence>MDFFRKQSHSYKNWVTIAQRVAEVGFCSTTVFCSIFIFLTIFGVKRNFGSYKYLLILFPAVGIFFATVELILYPNVHSFNAGYFYYSTRRPFGVGIEIVTVLMAFYTSIYASTICMLAVQFVYRYWAIFDETKLRFFKGWKFLFCVAYSVIVGAQWGLSMYFFNQMDDYSDHYMRDELLYRYDLNITEIARLCLVSYNADGSLRWRNISATIDMNIFMIVQYSIVIYCAVVMYHKMEEKLKMLSVSLRKLHKQFYKTLILQIFTPTLCLFSPVVFIIYLPLFDLKVSIPTGMFLCAFTLYPALDAMIVMYIVTDYRKAAKRWWKIVLLKLEKFSEMLKKVLDWIDEILRLNELPVDGPTNAPTKETALGSKVWA</sequence>
<evidence type="ECO:0000313" key="3">
    <source>
        <dbReference type="Proteomes" id="UP000230233"/>
    </source>
</evidence>
<dbReference type="Pfam" id="PF10326">
    <property type="entry name" value="7TM_GPCR_Str"/>
    <property type="match status" value="1"/>
</dbReference>
<feature type="transmembrane region" description="Helical" evidence="1">
    <location>
        <begin position="94"/>
        <end position="119"/>
    </location>
</feature>
<proteinExistence type="predicted"/>
<gene>
    <name evidence="2" type="primary">Cnig_chr_V.g20391</name>
    <name evidence="2" type="ORF">B9Z55_020391</name>
</gene>
<keyword evidence="1" id="KW-1133">Transmembrane helix</keyword>
<protein>
    <recommendedName>
        <fullName evidence="4">G-protein coupled receptors family 1 profile domain-containing protein</fullName>
    </recommendedName>
</protein>
<reference evidence="3" key="1">
    <citation type="submission" date="2017-10" db="EMBL/GenBank/DDBJ databases">
        <title>Rapid genome shrinkage in a self-fertile nematode reveals novel sperm competition proteins.</title>
        <authorList>
            <person name="Yin D."/>
            <person name="Schwarz E.M."/>
            <person name="Thomas C.G."/>
            <person name="Felde R.L."/>
            <person name="Korf I.F."/>
            <person name="Cutter A.D."/>
            <person name="Schartner C.M."/>
            <person name="Ralston E.J."/>
            <person name="Meyer B.J."/>
            <person name="Haag E.S."/>
        </authorList>
    </citation>
    <scope>NUCLEOTIDE SEQUENCE [LARGE SCALE GENOMIC DNA]</scope>
    <source>
        <strain evidence="3">JU1422</strain>
    </source>
</reference>
<keyword evidence="1" id="KW-0812">Transmembrane</keyword>
<accession>A0A2G5TMK0</accession>
<dbReference type="InterPro" id="IPR019428">
    <property type="entry name" value="7TM_GPCR_serpentine_rcpt_Str"/>
</dbReference>
<feature type="transmembrane region" description="Helical" evidence="1">
    <location>
        <begin position="291"/>
        <end position="312"/>
    </location>
</feature>
<keyword evidence="3" id="KW-1185">Reference proteome</keyword>
<evidence type="ECO:0000256" key="1">
    <source>
        <dbReference type="SAM" id="Phobius"/>
    </source>
</evidence>
<dbReference type="SUPFAM" id="SSF81321">
    <property type="entry name" value="Family A G protein-coupled receptor-like"/>
    <property type="match status" value="1"/>
</dbReference>
<evidence type="ECO:0008006" key="4">
    <source>
        <dbReference type="Google" id="ProtNLM"/>
    </source>
</evidence>
<feature type="transmembrane region" description="Helical" evidence="1">
    <location>
        <begin position="20"/>
        <end position="42"/>
    </location>
</feature>
<feature type="transmembrane region" description="Helical" evidence="1">
    <location>
        <begin position="214"/>
        <end position="233"/>
    </location>
</feature>
<keyword evidence="1" id="KW-0472">Membrane</keyword>
<dbReference type="Proteomes" id="UP000230233">
    <property type="component" value="Chromosome V"/>
</dbReference>
<feature type="transmembrane region" description="Helical" evidence="1">
    <location>
        <begin position="254"/>
        <end position="279"/>
    </location>
</feature>
<feature type="transmembrane region" description="Helical" evidence="1">
    <location>
        <begin position="54"/>
        <end position="74"/>
    </location>
</feature>
<dbReference type="AlphaFoldDB" id="A0A2G5TMK0"/>
<feature type="transmembrane region" description="Helical" evidence="1">
    <location>
        <begin position="140"/>
        <end position="163"/>
    </location>
</feature>
<dbReference type="STRING" id="1611254.A0A2G5TMK0"/>
<dbReference type="EMBL" id="PDUG01000005">
    <property type="protein sequence ID" value="PIC28507.1"/>
    <property type="molecule type" value="Genomic_DNA"/>
</dbReference>
<dbReference type="PANTHER" id="PTHR46000">
    <property type="entry name" value="SEVEN TM RECEPTOR-RELATED"/>
    <property type="match status" value="1"/>
</dbReference>
<evidence type="ECO:0000313" key="2">
    <source>
        <dbReference type="EMBL" id="PIC28507.1"/>
    </source>
</evidence>
<organism evidence="2 3">
    <name type="scientific">Caenorhabditis nigoni</name>
    <dbReference type="NCBI Taxonomy" id="1611254"/>
    <lineage>
        <taxon>Eukaryota</taxon>
        <taxon>Metazoa</taxon>
        <taxon>Ecdysozoa</taxon>
        <taxon>Nematoda</taxon>
        <taxon>Chromadorea</taxon>
        <taxon>Rhabditida</taxon>
        <taxon>Rhabditina</taxon>
        <taxon>Rhabditomorpha</taxon>
        <taxon>Rhabditoidea</taxon>
        <taxon>Rhabditidae</taxon>
        <taxon>Peloderinae</taxon>
        <taxon>Caenorhabditis</taxon>
    </lineage>
</organism>
<name>A0A2G5TMK0_9PELO</name>
<dbReference type="PANTHER" id="PTHR46000:SF11">
    <property type="entry name" value="SEVEN TM RECEPTOR"/>
    <property type="match status" value="1"/>
</dbReference>
<comment type="caution">
    <text evidence="2">The sequence shown here is derived from an EMBL/GenBank/DDBJ whole genome shotgun (WGS) entry which is preliminary data.</text>
</comment>
<dbReference type="OrthoDB" id="5832161at2759"/>